<evidence type="ECO:0000313" key="8">
    <source>
        <dbReference type="EMBL" id="HIP84587.1"/>
    </source>
</evidence>
<evidence type="ECO:0000256" key="3">
    <source>
        <dbReference type="ARBA" id="ARBA00022691"/>
    </source>
</evidence>
<dbReference type="InterPro" id="IPR007197">
    <property type="entry name" value="rSAM"/>
</dbReference>
<dbReference type="SMART" id="SM00729">
    <property type="entry name" value="Elp3"/>
    <property type="match status" value="1"/>
</dbReference>
<reference evidence="8" key="1">
    <citation type="journal article" date="2020" name="ISME J.">
        <title>Gammaproteobacteria mediating utilization of methyl-, sulfur- and petroleum organic compounds in deep ocean hydrothermal plumes.</title>
        <authorList>
            <person name="Zhou Z."/>
            <person name="Liu Y."/>
            <person name="Pan J."/>
            <person name="Cron B.R."/>
            <person name="Toner B.M."/>
            <person name="Anantharaman K."/>
            <person name="Breier J.A."/>
            <person name="Dick G.J."/>
            <person name="Li M."/>
        </authorList>
    </citation>
    <scope>NUCLEOTIDE SEQUENCE</scope>
    <source>
        <strain evidence="8">SZUA-1453</strain>
    </source>
</reference>
<evidence type="ECO:0000256" key="1">
    <source>
        <dbReference type="ARBA" id="ARBA00001966"/>
    </source>
</evidence>
<evidence type="ECO:0000256" key="4">
    <source>
        <dbReference type="ARBA" id="ARBA00022723"/>
    </source>
</evidence>
<keyword evidence="5" id="KW-0408">Iron</keyword>
<dbReference type="InterPro" id="IPR040088">
    <property type="entry name" value="MJ0103-like"/>
</dbReference>
<dbReference type="Pfam" id="PF04055">
    <property type="entry name" value="Radical_SAM"/>
    <property type="match status" value="1"/>
</dbReference>
<dbReference type="CDD" id="cd01335">
    <property type="entry name" value="Radical_SAM"/>
    <property type="match status" value="1"/>
</dbReference>
<dbReference type="Proteomes" id="UP000643554">
    <property type="component" value="Unassembled WGS sequence"/>
</dbReference>
<dbReference type="InterPro" id="IPR013785">
    <property type="entry name" value="Aldolase_TIM"/>
</dbReference>
<evidence type="ECO:0000313" key="9">
    <source>
        <dbReference type="Proteomes" id="UP000643554"/>
    </source>
</evidence>
<dbReference type="GO" id="GO:0051539">
    <property type="term" value="F:4 iron, 4 sulfur cluster binding"/>
    <property type="evidence" value="ECO:0007669"/>
    <property type="project" value="UniProtKB-KW"/>
</dbReference>
<dbReference type="SUPFAM" id="SSF102114">
    <property type="entry name" value="Radical SAM enzymes"/>
    <property type="match status" value="1"/>
</dbReference>
<protein>
    <submittedName>
        <fullName evidence="8">Radical SAM protein</fullName>
    </submittedName>
</protein>
<organism evidence="8 9">
    <name type="scientific">Methanothermococcus okinawensis</name>
    <dbReference type="NCBI Taxonomy" id="155863"/>
    <lineage>
        <taxon>Archaea</taxon>
        <taxon>Methanobacteriati</taxon>
        <taxon>Methanobacteriota</taxon>
        <taxon>Methanomada group</taxon>
        <taxon>Methanococci</taxon>
        <taxon>Methanococcales</taxon>
        <taxon>Methanococcaceae</taxon>
        <taxon>Methanothermococcus</taxon>
    </lineage>
</organism>
<dbReference type="AlphaFoldDB" id="A0A833E057"/>
<dbReference type="SFLD" id="SFLDS00029">
    <property type="entry name" value="Radical_SAM"/>
    <property type="match status" value="1"/>
</dbReference>
<sequence length="442" mass="50925">MKSTVIDFKEFKMITDTKLKGHNLNIEICKNYEITIPLDRVLNYPYSLEDGKLLIEGEIPEYRLHSLKAGILNLISLSISQGMRSKITGRNTYYICDPVPLLGHTAFGLIDRGTNIIQVRGLCGCNINCPFCSVDEGRYSRTRKNDYYVDMDHLLEWYLKVVEVKGNRHLEAHLDGQGEPTLYHPLPDLVQRLHEINSKGEGIVTIQTNGVSLTYKLIDELEEAGLHRINLSINALDERMSRALAGSRSYDIKRILEMAEYIKNTKIHLLIAPILLPGINDQEFKRVIDYAVELERKNPQNIINPITRRKDPILGVQLCEIYQFGRRMKNMKVWDFKRFYRLLKNYELEYRGKGIDVQLITPLSKAFGSHRRKRAPIPFKVNSRVKAKVVLEGRVKGEIIGCARDRLIQIIDVEDPERWIGREVKVKILSTRDGIYVGKLSH</sequence>
<dbReference type="EMBL" id="DQUI01000066">
    <property type="protein sequence ID" value="HIP84587.1"/>
    <property type="molecule type" value="Genomic_DNA"/>
</dbReference>
<dbReference type="PROSITE" id="PS51918">
    <property type="entry name" value="RADICAL_SAM"/>
    <property type="match status" value="1"/>
</dbReference>
<dbReference type="SFLD" id="SFLDG01110">
    <property type="entry name" value="Uncharacterised_Radical_SAM_Su"/>
    <property type="match status" value="1"/>
</dbReference>
<keyword evidence="3" id="KW-0949">S-adenosyl-L-methionine</keyword>
<dbReference type="GO" id="GO:0003824">
    <property type="term" value="F:catalytic activity"/>
    <property type="evidence" value="ECO:0007669"/>
    <property type="project" value="InterPro"/>
</dbReference>
<dbReference type="PANTHER" id="PTHR43787">
    <property type="entry name" value="FEMO COFACTOR BIOSYNTHESIS PROTEIN NIFB-RELATED"/>
    <property type="match status" value="1"/>
</dbReference>
<dbReference type="InterPro" id="IPR006638">
    <property type="entry name" value="Elp3/MiaA/NifB-like_rSAM"/>
</dbReference>
<dbReference type="PANTHER" id="PTHR43787:SF3">
    <property type="entry name" value="ARYLSULFATASE REGULATORY PROTEIN"/>
    <property type="match status" value="1"/>
</dbReference>
<keyword evidence="6" id="KW-0411">Iron-sulfur</keyword>
<evidence type="ECO:0000256" key="6">
    <source>
        <dbReference type="ARBA" id="ARBA00023014"/>
    </source>
</evidence>
<comment type="caution">
    <text evidence="8">The sequence shown here is derived from an EMBL/GenBank/DDBJ whole genome shotgun (WGS) entry which is preliminary data.</text>
</comment>
<dbReference type="Gene3D" id="3.20.20.70">
    <property type="entry name" value="Aldolase class I"/>
    <property type="match status" value="1"/>
</dbReference>
<gene>
    <name evidence="8" type="ORF">EYH15_03780</name>
</gene>
<dbReference type="GO" id="GO:0046872">
    <property type="term" value="F:metal ion binding"/>
    <property type="evidence" value="ECO:0007669"/>
    <property type="project" value="UniProtKB-KW"/>
</dbReference>
<evidence type="ECO:0000256" key="5">
    <source>
        <dbReference type="ARBA" id="ARBA00023004"/>
    </source>
</evidence>
<evidence type="ECO:0000259" key="7">
    <source>
        <dbReference type="PROSITE" id="PS51918"/>
    </source>
</evidence>
<accession>A0A833E057</accession>
<dbReference type="SFLD" id="SFLDG01067">
    <property type="entry name" value="SPASM/twitch_domain_containing"/>
    <property type="match status" value="1"/>
</dbReference>
<comment type="cofactor">
    <cofactor evidence="1">
        <name>[4Fe-4S] cluster</name>
        <dbReference type="ChEBI" id="CHEBI:49883"/>
    </cofactor>
</comment>
<evidence type="ECO:0000256" key="2">
    <source>
        <dbReference type="ARBA" id="ARBA00022485"/>
    </source>
</evidence>
<name>A0A833E057_9EURY</name>
<keyword evidence="4" id="KW-0479">Metal-binding</keyword>
<dbReference type="InterPro" id="IPR058240">
    <property type="entry name" value="rSAM_sf"/>
</dbReference>
<keyword evidence="2" id="KW-0004">4Fe-4S</keyword>
<proteinExistence type="predicted"/>
<feature type="domain" description="Radical SAM core" evidence="7">
    <location>
        <begin position="111"/>
        <end position="353"/>
    </location>
</feature>